<evidence type="ECO:0000256" key="8">
    <source>
        <dbReference type="ARBA" id="ARBA00023012"/>
    </source>
</evidence>
<comment type="caution">
    <text evidence="11">The sequence shown here is derived from an EMBL/GenBank/DDBJ whole genome shotgun (WGS) entry which is preliminary data.</text>
</comment>
<dbReference type="InterPro" id="IPR003594">
    <property type="entry name" value="HATPase_dom"/>
</dbReference>
<evidence type="ECO:0000256" key="3">
    <source>
        <dbReference type="ARBA" id="ARBA00022553"/>
    </source>
</evidence>
<feature type="coiled-coil region" evidence="9">
    <location>
        <begin position="131"/>
        <end position="165"/>
    </location>
</feature>
<dbReference type="SMART" id="SM00388">
    <property type="entry name" value="HisKA"/>
    <property type="match status" value="1"/>
</dbReference>
<dbReference type="InterPro" id="IPR036890">
    <property type="entry name" value="HATPase_C_sf"/>
</dbReference>
<evidence type="ECO:0000313" key="12">
    <source>
        <dbReference type="Proteomes" id="UP000790580"/>
    </source>
</evidence>
<keyword evidence="3" id="KW-0597">Phosphoprotein</keyword>
<dbReference type="Pfam" id="PF02518">
    <property type="entry name" value="HATPase_c"/>
    <property type="match status" value="1"/>
</dbReference>
<evidence type="ECO:0000256" key="7">
    <source>
        <dbReference type="ARBA" id="ARBA00022840"/>
    </source>
</evidence>
<comment type="catalytic activity">
    <reaction evidence="1">
        <text>ATP + protein L-histidine = ADP + protein N-phospho-L-histidine.</text>
        <dbReference type="EC" id="2.7.13.3"/>
    </reaction>
</comment>
<keyword evidence="8" id="KW-0902">Two-component regulatory system</keyword>
<dbReference type="InterPro" id="IPR003661">
    <property type="entry name" value="HisK_dim/P_dom"/>
</dbReference>
<dbReference type="EC" id="2.7.13.3" evidence="2"/>
<evidence type="ECO:0000256" key="6">
    <source>
        <dbReference type="ARBA" id="ARBA00022777"/>
    </source>
</evidence>
<reference evidence="11 12" key="1">
    <citation type="submission" date="2021-06" db="EMBL/GenBank/DDBJ databases">
        <title>Bacillus sp. RD4P76, an endophyte from a halophyte.</title>
        <authorList>
            <person name="Sun J.-Q."/>
        </authorList>
    </citation>
    <scope>NUCLEOTIDE SEQUENCE [LARGE SCALE GENOMIC DNA]</scope>
    <source>
        <strain evidence="11 12">JCM 17098</strain>
    </source>
</reference>
<dbReference type="RefSeq" id="WP_088074679.1">
    <property type="nucleotide sequence ID" value="NZ_JAHQCR010000021.1"/>
</dbReference>
<dbReference type="InterPro" id="IPR005467">
    <property type="entry name" value="His_kinase_dom"/>
</dbReference>
<proteinExistence type="predicted"/>
<dbReference type="Proteomes" id="UP000790580">
    <property type="component" value="Unassembled WGS sequence"/>
</dbReference>
<dbReference type="EMBL" id="JAHQCR010000021">
    <property type="protein sequence ID" value="MBU9720709.1"/>
    <property type="molecule type" value="Genomic_DNA"/>
</dbReference>
<dbReference type="PRINTS" id="PR00344">
    <property type="entry name" value="BCTRLSENSOR"/>
</dbReference>
<dbReference type="PROSITE" id="PS50109">
    <property type="entry name" value="HIS_KIN"/>
    <property type="match status" value="1"/>
</dbReference>
<keyword evidence="6 11" id="KW-0418">Kinase</keyword>
<keyword evidence="12" id="KW-1185">Reference proteome</keyword>
<keyword evidence="7" id="KW-0067">ATP-binding</keyword>
<dbReference type="SUPFAM" id="SSF55874">
    <property type="entry name" value="ATPase domain of HSP90 chaperone/DNA topoisomerase II/histidine kinase"/>
    <property type="match status" value="1"/>
</dbReference>
<protein>
    <recommendedName>
        <fullName evidence="2">histidine kinase</fullName>
        <ecNumber evidence="2">2.7.13.3</ecNumber>
    </recommendedName>
</protein>
<dbReference type="GO" id="GO:0016301">
    <property type="term" value="F:kinase activity"/>
    <property type="evidence" value="ECO:0007669"/>
    <property type="project" value="UniProtKB-KW"/>
</dbReference>
<evidence type="ECO:0000256" key="2">
    <source>
        <dbReference type="ARBA" id="ARBA00012438"/>
    </source>
</evidence>
<evidence type="ECO:0000256" key="5">
    <source>
        <dbReference type="ARBA" id="ARBA00022741"/>
    </source>
</evidence>
<dbReference type="SUPFAM" id="SSF47384">
    <property type="entry name" value="Homodimeric domain of signal transducing histidine kinase"/>
    <property type="match status" value="1"/>
</dbReference>
<evidence type="ECO:0000313" key="11">
    <source>
        <dbReference type="EMBL" id="MBU9720709.1"/>
    </source>
</evidence>
<dbReference type="InterPro" id="IPR036097">
    <property type="entry name" value="HisK_dim/P_sf"/>
</dbReference>
<dbReference type="InterPro" id="IPR004358">
    <property type="entry name" value="Sig_transdc_His_kin-like_C"/>
</dbReference>
<organism evidence="11 12">
    <name type="scientific">Evansella alkalicola</name>
    <dbReference type="NCBI Taxonomy" id="745819"/>
    <lineage>
        <taxon>Bacteria</taxon>
        <taxon>Bacillati</taxon>
        <taxon>Bacillota</taxon>
        <taxon>Bacilli</taxon>
        <taxon>Bacillales</taxon>
        <taxon>Bacillaceae</taxon>
        <taxon>Evansella</taxon>
    </lineage>
</organism>
<dbReference type="Gene3D" id="1.10.287.130">
    <property type="match status" value="1"/>
</dbReference>
<sequence length="383" mass="44410">MLQKADLFSSLINERVNMINELSESIEKALHCQEDVVEGLSFCVPKIVDTLLRYSEIEKTDLKKLGQELNLYAKNNKITTEMISVVLNEIRKYFQIKIESLPINYDLKLEGITQLGQFIFELQSYTMHLLIEDLEEELDNERELIQEQEKNLKKLQGERTQVLSKLSNSFAHELRNPLTSIKGFVQLLESRLKKVTDEKMYFQYINHEINELENQVNQLLFLSSYKTHQDYKIQRISSVSLIVNAIQTFHLLLIDNNIQLDVKLEKDRIINGVEEQIKLAFYKLIQNAVEALLMKEKGRKLKIELKLDEDIVIIVSNNGPPIPDVLKDSIFDPFVSTKELGKGLGLSITKQIVEKHQGEIICISEGSWTTFMLKFPREQIINI</sequence>
<evidence type="ECO:0000259" key="10">
    <source>
        <dbReference type="PROSITE" id="PS50109"/>
    </source>
</evidence>
<dbReference type="SMART" id="SM00387">
    <property type="entry name" value="HATPase_c"/>
    <property type="match status" value="1"/>
</dbReference>
<feature type="domain" description="Histidine kinase" evidence="10">
    <location>
        <begin position="169"/>
        <end position="379"/>
    </location>
</feature>
<dbReference type="CDD" id="cd00082">
    <property type="entry name" value="HisKA"/>
    <property type="match status" value="1"/>
</dbReference>
<evidence type="ECO:0000256" key="4">
    <source>
        <dbReference type="ARBA" id="ARBA00022679"/>
    </source>
</evidence>
<dbReference type="PANTHER" id="PTHR43547">
    <property type="entry name" value="TWO-COMPONENT HISTIDINE KINASE"/>
    <property type="match status" value="1"/>
</dbReference>
<keyword evidence="9" id="KW-0175">Coiled coil</keyword>
<dbReference type="Gene3D" id="3.30.565.10">
    <property type="entry name" value="Histidine kinase-like ATPase, C-terminal domain"/>
    <property type="match status" value="1"/>
</dbReference>
<dbReference type="Pfam" id="PF00512">
    <property type="entry name" value="HisKA"/>
    <property type="match status" value="1"/>
</dbReference>
<evidence type="ECO:0000256" key="9">
    <source>
        <dbReference type="SAM" id="Coils"/>
    </source>
</evidence>
<accession>A0ABS6JQ78</accession>
<keyword evidence="5" id="KW-0547">Nucleotide-binding</keyword>
<evidence type="ECO:0000256" key="1">
    <source>
        <dbReference type="ARBA" id="ARBA00000085"/>
    </source>
</evidence>
<name>A0ABS6JQ78_9BACI</name>
<dbReference type="PANTHER" id="PTHR43547:SF2">
    <property type="entry name" value="HYBRID SIGNAL TRANSDUCTION HISTIDINE KINASE C"/>
    <property type="match status" value="1"/>
</dbReference>
<keyword evidence="4" id="KW-0808">Transferase</keyword>
<gene>
    <name evidence="11" type="ORF">KS407_04520</name>
</gene>